<evidence type="ECO:0000256" key="5">
    <source>
        <dbReference type="PROSITE-ProRule" id="PRU10141"/>
    </source>
</evidence>
<keyword evidence="7" id="KW-0812">Transmembrane</keyword>
<name>A0ABW1NE02_9ACTN</name>
<dbReference type="Gene3D" id="3.30.200.20">
    <property type="entry name" value="Phosphorylase Kinase, domain 1"/>
    <property type="match status" value="1"/>
</dbReference>
<dbReference type="InterPro" id="IPR000719">
    <property type="entry name" value="Prot_kinase_dom"/>
</dbReference>
<feature type="compositionally biased region" description="Low complexity" evidence="6">
    <location>
        <begin position="311"/>
        <end position="339"/>
    </location>
</feature>
<dbReference type="PANTHER" id="PTHR43289">
    <property type="entry name" value="MITOGEN-ACTIVATED PROTEIN KINASE KINASE KINASE 20-RELATED"/>
    <property type="match status" value="1"/>
</dbReference>
<dbReference type="GO" id="GO:0016301">
    <property type="term" value="F:kinase activity"/>
    <property type="evidence" value="ECO:0007669"/>
    <property type="project" value="UniProtKB-KW"/>
</dbReference>
<organism evidence="9 10">
    <name type="scientific">Sphaerisporangium aureirubrum</name>
    <dbReference type="NCBI Taxonomy" id="1544736"/>
    <lineage>
        <taxon>Bacteria</taxon>
        <taxon>Bacillati</taxon>
        <taxon>Actinomycetota</taxon>
        <taxon>Actinomycetes</taxon>
        <taxon>Streptosporangiales</taxon>
        <taxon>Streptosporangiaceae</taxon>
        <taxon>Sphaerisporangium</taxon>
    </lineage>
</organism>
<accession>A0ABW1NE02</accession>
<dbReference type="SUPFAM" id="SSF56112">
    <property type="entry name" value="Protein kinase-like (PK-like)"/>
    <property type="match status" value="1"/>
</dbReference>
<feature type="compositionally biased region" description="Gly residues" evidence="6">
    <location>
        <begin position="523"/>
        <end position="541"/>
    </location>
</feature>
<keyword evidence="7" id="KW-1133">Transmembrane helix</keyword>
<feature type="region of interest" description="Disordered" evidence="6">
    <location>
        <begin position="257"/>
        <end position="547"/>
    </location>
</feature>
<evidence type="ECO:0000256" key="6">
    <source>
        <dbReference type="SAM" id="MobiDB-lite"/>
    </source>
</evidence>
<keyword evidence="4 5" id="KW-0067">ATP-binding</keyword>
<evidence type="ECO:0000256" key="1">
    <source>
        <dbReference type="ARBA" id="ARBA00022679"/>
    </source>
</evidence>
<evidence type="ECO:0000256" key="7">
    <source>
        <dbReference type="SAM" id="Phobius"/>
    </source>
</evidence>
<dbReference type="Gene3D" id="1.10.510.10">
    <property type="entry name" value="Transferase(Phosphotransferase) domain 1"/>
    <property type="match status" value="1"/>
</dbReference>
<keyword evidence="3 9" id="KW-0418">Kinase</keyword>
<feature type="transmembrane region" description="Helical" evidence="7">
    <location>
        <begin position="740"/>
        <end position="764"/>
    </location>
</feature>
<dbReference type="RefSeq" id="WP_380749523.1">
    <property type="nucleotide sequence ID" value="NZ_JBHSRF010000010.1"/>
</dbReference>
<keyword evidence="1" id="KW-0808">Transferase</keyword>
<evidence type="ECO:0000313" key="10">
    <source>
        <dbReference type="Proteomes" id="UP001596137"/>
    </source>
</evidence>
<feature type="transmembrane region" description="Helical" evidence="7">
    <location>
        <begin position="697"/>
        <end position="719"/>
    </location>
</feature>
<reference evidence="10" key="1">
    <citation type="journal article" date="2019" name="Int. J. Syst. Evol. Microbiol.">
        <title>The Global Catalogue of Microorganisms (GCM) 10K type strain sequencing project: providing services to taxonomists for standard genome sequencing and annotation.</title>
        <authorList>
            <consortium name="The Broad Institute Genomics Platform"/>
            <consortium name="The Broad Institute Genome Sequencing Center for Infectious Disease"/>
            <person name="Wu L."/>
            <person name="Ma J."/>
        </authorList>
    </citation>
    <scope>NUCLEOTIDE SEQUENCE [LARGE SCALE GENOMIC DNA]</scope>
    <source>
        <strain evidence="10">JCM 30346</strain>
    </source>
</reference>
<feature type="transmembrane region" description="Helical" evidence="7">
    <location>
        <begin position="612"/>
        <end position="642"/>
    </location>
</feature>
<dbReference type="PROSITE" id="PS00108">
    <property type="entry name" value="PROTEIN_KINASE_ST"/>
    <property type="match status" value="1"/>
</dbReference>
<evidence type="ECO:0000256" key="2">
    <source>
        <dbReference type="ARBA" id="ARBA00022741"/>
    </source>
</evidence>
<feature type="transmembrane region" description="Helical" evidence="7">
    <location>
        <begin position="663"/>
        <end position="691"/>
    </location>
</feature>
<dbReference type="CDD" id="cd14014">
    <property type="entry name" value="STKc_PknB_like"/>
    <property type="match status" value="1"/>
</dbReference>
<keyword evidence="10" id="KW-1185">Reference proteome</keyword>
<comment type="caution">
    <text evidence="9">The sequence shown here is derived from an EMBL/GenBank/DDBJ whole genome shotgun (WGS) entry which is preliminary data.</text>
</comment>
<keyword evidence="7" id="KW-0472">Membrane</keyword>
<evidence type="ECO:0000259" key="8">
    <source>
        <dbReference type="PROSITE" id="PS50011"/>
    </source>
</evidence>
<evidence type="ECO:0000256" key="3">
    <source>
        <dbReference type="ARBA" id="ARBA00022777"/>
    </source>
</evidence>
<dbReference type="InterPro" id="IPR017441">
    <property type="entry name" value="Protein_kinase_ATP_BS"/>
</dbReference>
<dbReference type="InterPro" id="IPR011009">
    <property type="entry name" value="Kinase-like_dom_sf"/>
</dbReference>
<dbReference type="PANTHER" id="PTHR43289:SF34">
    <property type="entry name" value="SERINE_THREONINE-PROTEIN KINASE YBDM-RELATED"/>
    <property type="match status" value="1"/>
</dbReference>
<gene>
    <name evidence="9" type="ORF">ACFP1K_10065</name>
</gene>
<dbReference type="InterPro" id="IPR008271">
    <property type="entry name" value="Ser/Thr_kinase_AS"/>
</dbReference>
<feature type="binding site" evidence="5">
    <location>
        <position position="38"/>
    </location>
    <ligand>
        <name>ATP</name>
        <dbReference type="ChEBI" id="CHEBI:30616"/>
    </ligand>
</feature>
<protein>
    <submittedName>
        <fullName evidence="9">Protein kinase</fullName>
    </submittedName>
</protein>
<dbReference type="Pfam" id="PF00069">
    <property type="entry name" value="Pkinase"/>
    <property type="match status" value="1"/>
</dbReference>
<evidence type="ECO:0000313" key="9">
    <source>
        <dbReference type="EMBL" id="MFC6081505.1"/>
    </source>
</evidence>
<dbReference type="PROSITE" id="PS00107">
    <property type="entry name" value="PROTEIN_KINASE_ATP"/>
    <property type="match status" value="1"/>
</dbReference>
<dbReference type="SMART" id="SM00220">
    <property type="entry name" value="S_TKc"/>
    <property type="match status" value="1"/>
</dbReference>
<proteinExistence type="predicted"/>
<dbReference type="EMBL" id="JBHSRF010000010">
    <property type="protein sequence ID" value="MFC6081505.1"/>
    <property type="molecule type" value="Genomic_DNA"/>
</dbReference>
<dbReference type="PROSITE" id="PS50011">
    <property type="entry name" value="PROTEIN_KINASE_DOM"/>
    <property type="match status" value="1"/>
</dbReference>
<evidence type="ECO:0000256" key="4">
    <source>
        <dbReference type="ARBA" id="ARBA00022840"/>
    </source>
</evidence>
<feature type="compositionally biased region" description="Low complexity" evidence="6">
    <location>
        <begin position="444"/>
        <end position="483"/>
    </location>
</feature>
<sequence>MTQDDRLGPYRLLRRLGAGGMGVVHLALDSHGRQVAVKVLRAEVAGDDVARRRLSREVETMRRVRSRYIAEVLDADVTGSRPYIVTRYVAGMPLDEAVKQDGPLGVAALLRVAHGVADALAAVHAAGVIHRDLKPGNVLLLDGEPVLIDFGIAQAVDATRLTQTGMFIGTPGYLAPEIIEGHEAGSEVDVHAWAGTLLYAATGQPPFGKGTLEMVFYNITAGKANIDAAPAILQPLLRGAFQRDPAKRPTAVELAAQLSRLAPPPAGSNRPRSPDEIRTMPDMSGLTPEPTNPSRKAPATGPAQGPPAGPAGPARGPVTGPPVGAGRPTGAAAGPVAGADEYVSLLKSPQAPGDPWPTVRVTGDELRAAGLPTPVPRPGAGDSAEGRTPEGDVPTRFAPPATGSYWQAAQQPAPDQGEVPTRRVRPEELALDRDAQGRNTAARPGHPGQSGPQGHPGQQGQNAQPSGQPGQGTPYGQPGQYGQNAQHVQHGQLAQHGQEAPPRRQQGYPAGQAPTPYGQSGPAQGGTGQGGTGQGGAGHGARPGSYNQALFEQPSEVYERTPHVRGPVQPAQNQGYVPTVHLPPDQTPAFVGAGPARTGLPETSALYGVASILALIIVVGAAVVAPVLASAVVVPAAVLLRAADIAHQKHGRSGLLRGFAPGALLKSIGVTLALVPYALILGVPVTLVLAFLVRHVPVGTCLSWGVAVSLWIVCAGPGVEGPGRQMRRTLAAAFPERGAAIGLASITGLLAAAVTAYAVMTLVAPAGDAIWSPVNIDHWLQELQSLRRKAG</sequence>
<dbReference type="Proteomes" id="UP001596137">
    <property type="component" value="Unassembled WGS sequence"/>
</dbReference>
<keyword evidence="2 5" id="KW-0547">Nucleotide-binding</keyword>
<feature type="domain" description="Protein kinase" evidence="8">
    <location>
        <begin position="10"/>
        <end position="261"/>
    </location>
</feature>
<feature type="compositionally biased region" description="Basic and acidic residues" evidence="6">
    <location>
        <begin position="420"/>
        <end position="436"/>
    </location>
</feature>